<dbReference type="EMBL" id="BSYO01000039">
    <property type="protein sequence ID" value="GMH30856.1"/>
    <property type="molecule type" value="Genomic_DNA"/>
</dbReference>
<evidence type="ECO:0000313" key="1">
    <source>
        <dbReference type="EMBL" id="GMH30856.1"/>
    </source>
</evidence>
<dbReference type="AlphaFoldDB" id="A0AAD3Y8H9"/>
<name>A0AAD3Y8H9_NEPGR</name>
<gene>
    <name evidence="1" type="ORF">Nepgr_032699</name>
</gene>
<proteinExistence type="predicted"/>
<evidence type="ECO:0000313" key="2">
    <source>
        <dbReference type="Proteomes" id="UP001279734"/>
    </source>
</evidence>
<reference evidence="1" key="1">
    <citation type="submission" date="2023-05" db="EMBL/GenBank/DDBJ databases">
        <title>Nepenthes gracilis genome sequencing.</title>
        <authorList>
            <person name="Fukushima K."/>
        </authorList>
    </citation>
    <scope>NUCLEOTIDE SEQUENCE</scope>
    <source>
        <strain evidence="1">SING2019-196</strain>
    </source>
</reference>
<sequence>MLAMPAIVVTMVMLMGSTLIVAVPRTIAVIQSWRNQTYSDPSELDSACTWDNMLFGWRLSSTSPKEADR</sequence>
<dbReference type="Proteomes" id="UP001279734">
    <property type="component" value="Unassembled WGS sequence"/>
</dbReference>
<organism evidence="1 2">
    <name type="scientific">Nepenthes gracilis</name>
    <name type="common">Slender pitcher plant</name>
    <dbReference type="NCBI Taxonomy" id="150966"/>
    <lineage>
        <taxon>Eukaryota</taxon>
        <taxon>Viridiplantae</taxon>
        <taxon>Streptophyta</taxon>
        <taxon>Embryophyta</taxon>
        <taxon>Tracheophyta</taxon>
        <taxon>Spermatophyta</taxon>
        <taxon>Magnoliopsida</taxon>
        <taxon>eudicotyledons</taxon>
        <taxon>Gunneridae</taxon>
        <taxon>Pentapetalae</taxon>
        <taxon>Caryophyllales</taxon>
        <taxon>Nepenthaceae</taxon>
        <taxon>Nepenthes</taxon>
    </lineage>
</organism>
<protein>
    <submittedName>
        <fullName evidence="1">Uncharacterized protein</fullName>
    </submittedName>
</protein>
<comment type="caution">
    <text evidence="1">The sequence shown here is derived from an EMBL/GenBank/DDBJ whole genome shotgun (WGS) entry which is preliminary data.</text>
</comment>
<keyword evidence="2" id="KW-1185">Reference proteome</keyword>
<accession>A0AAD3Y8H9</accession>